<protein>
    <submittedName>
        <fullName evidence="1">Uncharacterized protein</fullName>
    </submittedName>
</protein>
<proteinExistence type="predicted"/>
<evidence type="ECO:0000313" key="2">
    <source>
        <dbReference type="Proteomes" id="UP000177555"/>
    </source>
</evidence>
<evidence type="ECO:0000313" key="1">
    <source>
        <dbReference type="EMBL" id="OGE27246.1"/>
    </source>
</evidence>
<dbReference type="Proteomes" id="UP000177555">
    <property type="component" value="Unassembled WGS sequence"/>
</dbReference>
<organism evidence="1 2">
    <name type="scientific">Candidatus Daviesbacteria bacterium RIFCSPHIGHO2_01_FULL_40_11</name>
    <dbReference type="NCBI Taxonomy" id="1797762"/>
    <lineage>
        <taxon>Bacteria</taxon>
        <taxon>Candidatus Daviesiibacteriota</taxon>
    </lineage>
</organism>
<gene>
    <name evidence="1" type="ORF">A2867_05170</name>
</gene>
<reference evidence="1 2" key="1">
    <citation type="journal article" date="2016" name="Nat. Commun.">
        <title>Thousands of microbial genomes shed light on interconnected biogeochemical processes in an aquifer system.</title>
        <authorList>
            <person name="Anantharaman K."/>
            <person name="Brown C.T."/>
            <person name="Hug L.A."/>
            <person name="Sharon I."/>
            <person name="Castelle C.J."/>
            <person name="Probst A.J."/>
            <person name="Thomas B.C."/>
            <person name="Singh A."/>
            <person name="Wilkins M.J."/>
            <person name="Karaoz U."/>
            <person name="Brodie E.L."/>
            <person name="Williams K.H."/>
            <person name="Hubbard S.S."/>
            <person name="Banfield J.F."/>
        </authorList>
    </citation>
    <scope>NUCLEOTIDE SEQUENCE [LARGE SCALE GENOMIC DNA]</scope>
</reference>
<accession>A0A1F5JF36</accession>
<name>A0A1F5JF36_9BACT</name>
<sequence>MRLAVFKARWCKSVSGESRIAKNKTSLVTECLKGSTANSSPFRKASDDLSVYGREVAIKKA</sequence>
<comment type="caution">
    <text evidence="1">The sequence shown here is derived from an EMBL/GenBank/DDBJ whole genome shotgun (WGS) entry which is preliminary data.</text>
</comment>
<dbReference type="AlphaFoldDB" id="A0A1F5JF36"/>
<dbReference type="EMBL" id="MFCP01000042">
    <property type="protein sequence ID" value="OGE27246.1"/>
    <property type="molecule type" value="Genomic_DNA"/>
</dbReference>